<dbReference type="RefSeq" id="WP_185371756.1">
    <property type="nucleotide sequence ID" value="NZ_JAARRM010000001.1"/>
</dbReference>
<feature type="region of interest" description="Disordered" evidence="1">
    <location>
        <begin position="40"/>
        <end position="64"/>
    </location>
</feature>
<keyword evidence="2" id="KW-0732">Signal</keyword>
<comment type="caution">
    <text evidence="4">The sequence shown here is derived from an EMBL/GenBank/DDBJ whole genome shotgun (WGS) entry which is preliminary data.</text>
</comment>
<evidence type="ECO:0000259" key="3">
    <source>
        <dbReference type="Pfam" id="PF13731"/>
    </source>
</evidence>
<feature type="domain" description="WxL" evidence="3">
    <location>
        <begin position="28"/>
        <end position="218"/>
    </location>
</feature>
<evidence type="ECO:0000256" key="1">
    <source>
        <dbReference type="SAM" id="MobiDB-lite"/>
    </source>
</evidence>
<name>A0A841ZN63_9LIST</name>
<reference evidence="4 5" key="1">
    <citation type="submission" date="2020-03" db="EMBL/GenBank/DDBJ databases">
        <title>Soil Listeria distribution.</title>
        <authorList>
            <person name="Liao J."/>
            <person name="Wiedmann M."/>
        </authorList>
    </citation>
    <scope>NUCLEOTIDE SEQUENCE [LARGE SCALE GENOMIC DNA]</scope>
    <source>
        <strain evidence="4 5">FSL L7-1507</strain>
    </source>
</reference>
<dbReference type="Pfam" id="PF13731">
    <property type="entry name" value="WxL"/>
    <property type="match status" value="1"/>
</dbReference>
<gene>
    <name evidence="4" type="ORF">HB912_00645</name>
</gene>
<feature type="chain" id="PRO_5032604342" evidence="2">
    <location>
        <begin position="27"/>
        <end position="220"/>
    </location>
</feature>
<accession>A0A841ZN63</accession>
<evidence type="ECO:0000313" key="4">
    <source>
        <dbReference type="EMBL" id="MBC1520151.1"/>
    </source>
</evidence>
<protein>
    <submittedName>
        <fullName evidence="4">WxL domain-containing protein</fullName>
    </submittedName>
</protein>
<feature type="signal peptide" evidence="2">
    <location>
        <begin position="1"/>
        <end position="26"/>
    </location>
</feature>
<evidence type="ECO:0000313" key="5">
    <source>
        <dbReference type="Proteomes" id="UP000559885"/>
    </source>
</evidence>
<organism evidence="4 5">
    <name type="scientific">Listeria aquatica</name>
    <dbReference type="NCBI Taxonomy" id="1494960"/>
    <lineage>
        <taxon>Bacteria</taxon>
        <taxon>Bacillati</taxon>
        <taxon>Bacillota</taxon>
        <taxon>Bacilli</taxon>
        <taxon>Bacillales</taxon>
        <taxon>Listeriaceae</taxon>
        <taxon>Listeria</taxon>
    </lineage>
</organism>
<dbReference type="EMBL" id="JAARRM010000001">
    <property type="protein sequence ID" value="MBC1520151.1"/>
    <property type="molecule type" value="Genomic_DNA"/>
</dbReference>
<evidence type="ECO:0000256" key="2">
    <source>
        <dbReference type="SAM" id="SignalP"/>
    </source>
</evidence>
<dbReference type="Proteomes" id="UP000559885">
    <property type="component" value="Unassembled WGS sequence"/>
</dbReference>
<sequence>MKKEKLGVAVFSVLAVLSLGMQTAVAAGDTATSQVEVKLQPGKTEKPVDPIVPNEDPNEPSGETGNVGLLTIDNVTPFEFGLHDLTEETETFSITTKHPNVQVSDRRGEGQGWALQVGLSTFSDAKEKDKVLKGAELVIPEGQLQTTAGNVSKKPEEFVVKLEADGKSTATLMQADPDSGMGSWADVLNSKEIKLSVPAGNYSGEYSATLSFSLVDAPTK</sequence>
<proteinExistence type="predicted"/>
<dbReference type="AlphaFoldDB" id="A0A841ZN63"/>
<dbReference type="InterPro" id="IPR027994">
    <property type="entry name" value="WxL_dom"/>
</dbReference>